<comment type="caution">
    <text evidence="2">The sequence shown here is derived from an EMBL/GenBank/DDBJ whole genome shotgun (WGS) entry which is preliminary data.</text>
</comment>
<feature type="compositionally biased region" description="Basic residues" evidence="1">
    <location>
        <begin position="43"/>
        <end position="53"/>
    </location>
</feature>
<organism evidence="2 3">
    <name type="scientific">Schleiferia thermophila</name>
    <dbReference type="NCBI Taxonomy" id="884107"/>
    <lineage>
        <taxon>Bacteria</taxon>
        <taxon>Pseudomonadati</taxon>
        <taxon>Bacteroidota</taxon>
        <taxon>Flavobacteriia</taxon>
        <taxon>Flavobacteriales</taxon>
        <taxon>Schleiferiaceae</taxon>
        <taxon>Schleiferia</taxon>
    </lineage>
</organism>
<accession>A0A369A9J0</accession>
<protein>
    <submittedName>
        <fullName evidence="2">Uncharacterized protein</fullName>
    </submittedName>
</protein>
<sequence>MFYLSMLLAVCLREGCGRRPQGGAQHGSEADPGAARPRAVRPYGRRAGTRPQKKTTPEGVAELDFVWVLASEV</sequence>
<reference evidence="2 3" key="1">
    <citation type="submission" date="2018-07" db="EMBL/GenBank/DDBJ databases">
        <title>Genomic Encyclopedia of Type Strains, Phase IV (KMG-IV): sequencing the most valuable type-strain genomes for metagenomic binning, comparative biology and taxonomic classification.</title>
        <authorList>
            <person name="Goeker M."/>
        </authorList>
    </citation>
    <scope>NUCLEOTIDE SEQUENCE [LARGE SCALE GENOMIC DNA]</scope>
    <source>
        <strain evidence="2 3">DSM 21410</strain>
    </source>
</reference>
<evidence type="ECO:0000256" key="1">
    <source>
        <dbReference type="SAM" id="MobiDB-lite"/>
    </source>
</evidence>
<name>A0A369A9J0_9FLAO</name>
<keyword evidence="3" id="KW-1185">Reference proteome</keyword>
<dbReference type="Proteomes" id="UP000253517">
    <property type="component" value="Unassembled WGS sequence"/>
</dbReference>
<evidence type="ECO:0000313" key="2">
    <source>
        <dbReference type="EMBL" id="RCX04976.1"/>
    </source>
</evidence>
<evidence type="ECO:0000313" key="3">
    <source>
        <dbReference type="Proteomes" id="UP000253517"/>
    </source>
</evidence>
<dbReference type="AlphaFoldDB" id="A0A369A9J0"/>
<gene>
    <name evidence="2" type="ORF">DES35_101255</name>
</gene>
<proteinExistence type="predicted"/>
<dbReference type="EMBL" id="QPJS01000001">
    <property type="protein sequence ID" value="RCX04976.1"/>
    <property type="molecule type" value="Genomic_DNA"/>
</dbReference>
<feature type="region of interest" description="Disordered" evidence="1">
    <location>
        <begin position="19"/>
        <end position="57"/>
    </location>
</feature>